<organism evidence="1 2">
    <name type="scientific">Streptomyces viridochromogenes (strain DSM 40736 / JCM 4977 / BCRC 1201 / Tue 494)</name>
    <dbReference type="NCBI Taxonomy" id="591159"/>
    <lineage>
        <taxon>Bacteria</taxon>
        <taxon>Bacillati</taxon>
        <taxon>Actinomycetota</taxon>
        <taxon>Actinomycetes</taxon>
        <taxon>Kitasatosporales</taxon>
        <taxon>Streptomycetaceae</taxon>
        <taxon>Streptomyces</taxon>
    </lineage>
</organism>
<dbReference type="EMBL" id="GG657757">
    <property type="protein sequence ID" value="EFL32781.1"/>
    <property type="molecule type" value="Genomic_DNA"/>
</dbReference>
<protein>
    <submittedName>
        <fullName evidence="1">Predicted protein</fullName>
    </submittedName>
</protein>
<name>D9XGY8_STRVT</name>
<dbReference type="RefSeq" id="WP_003990893.1">
    <property type="nucleotide sequence ID" value="NZ_GG657757.1"/>
</dbReference>
<gene>
    <name evidence="1" type="ORF">SSQG_03299</name>
</gene>
<dbReference type="Proteomes" id="UP000004184">
    <property type="component" value="Unassembled WGS sequence"/>
</dbReference>
<dbReference type="HOGENOM" id="CLU_2686417_0_0_11"/>
<reference evidence="2" key="1">
    <citation type="submission" date="2009-02" db="EMBL/GenBank/DDBJ databases">
        <title>Annotation of Streptomyces viridochromogenes strain DSM 40736.</title>
        <authorList>
            <consortium name="The Broad Institute Genome Sequencing Platform"/>
            <consortium name="Broad Institute Microbial Sequencing Center"/>
            <person name="Fischbach M."/>
            <person name="Godfrey P."/>
            <person name="Ward D."/>
            <person name="Young S."/>
            <person name="Zeng Q."/>
            <person name="Koehrsen M."/>
            <person name="Alvarado L."/>
            <person name="Berlin A.M."/>
            <person name="Bochicchio J."/>
            <person name="Borenstein D."/>
            <person name="Chapman S.B."/>
            <person name="Chen Z."/>
            <person name="Engels R."/>
            <person name="Freedman E."/>
            <person name="Gellesch M."/>
            <person name="Goldberg J."/>
            <person name="Griggs A."/>
            <person name="Gujja S."/>
            <person name="Heilman E.R."/>
            <person name="Heiman D.I."/>
            <person name="Hepburn T.A."/>
            <person name="Howarth C."/>
            <person name="Jen D."/>
            <person name="Larson L."/>
            <person name="Lewis B."/>
            <person name="Mehta T."/>
            <person name="Park D."/>
            <person name="Pearson M."/>
            <person name="Richards J."/>
            <person name="Roberts A."/>
            <person name="Saif S."/>
            <person name="Shea T.D."/>
            <person name="Shenoy N."/>
            <person name="Sisk P."/>
            <person name="Stolte C."/>
            <person name="Sykes S.N."/>
            <person name="Thomson T."/>
            <person name="Walk T."/>
            <person name="White J."/>
            <person name="Yandava C."/>
            <person name="Straight P."/>
            <person name="Clardy J."/>
            <person name="Hung D."/>
            <person name="Kolter R."/>
            <person name="Mekalanos J."/>
            <person name="Walker S."/>
            <person name="Walsh C.T."/>
            <person name="Wieland-Brown L.C."/>
            <person name="Haas B."/>
            <person name="Nusbaum C."/>
            <person name="Birren B."/>
        </authorList>
    </citation>
    <scope>NUCLEOTIDE SEQUENCE [LARGE SCALE GENOMIC DNA]</scope>
    <source>
        <strain evidence="2">DSM 40736 / JCM 4977 / BCRC 1201 / Tue 494</strain>
    </source>
</reference>
<dbReference type="OrthoDB" id="5143400at2"/>
<accession>D9XGY8</accession>
<keyword evidence="2" id="KW-1185">Reference proteome</keyword>
<dbReference type="eggNOG" id="COG2518">
    <property type="taxonomic scope" value="Bacteria"/>
</dbReference>
<sequence length="74" mass="8403">MDRNGRTEDVLVDVDSGSWAVVYEDGGRWLVRQGGPEGLWDRVEEQFGRWHAAGAPELEEFTVTVTPEGQTIRW</sequence>
<dbReference type="STRING" id="591159.SSQG_03299"/>
<evidence type="ECO:0000313" key="1">
    <source>
        <dbReference type="EMBL" id="EFL32781.1"/>
    </source>
</evidence>
<evidence type="ECO:0000313" key="2">
    <source>
        <dbReference type="Proteomes" id="UP000004184"/>
    </source>
</evidence>
<proteinExistence type="predicted"/>
<dbReference type="AlphaFoldDB" id="D9XGY8"/>